<dbReference type="GeneID" id="18266238"/>
<gene>
    <name evidence="1" type="ORF">pv_210</name>
</gene>
<name>W5S637_9VIRU</name>
<accession>W5S637</accession>
<dbReference type="RefSeq" id="YP_009001112.1">
    <property type="nucleotide sequence ID" value="NC_023423.1"/>
</dbReference>
<organism evidence="1 2">
    <name type="scientific">Pithovirus sibericum</name>
    <dbReference type="NCBI Taxonomy" id="1450746"/>
    <lineage>
        <taxon>Viruses</taxon>
        <taxon>Pithoviruses</taxon>
        <taxon>Orthopithovirinae</taxon>
        <taxon>Alphapithovirus</taxon>
        <taxon>Alphapithovirus sibericum</taxon>
    </lineage>
</organism>
<reference evidence="1 2" key="1">
    <citation type="journal article" date="2014" name="Proc. Natl. Acad. Sci. U.S.A.">
        <title>Thirty-thousand-year-old distant relative of giant icosahedral DNA viruses with a pandoravirus morphology.</title>
        <authorList>
            <person name="Legendre M."/>
            <person name="Bartoli J."/>
            <person name="Shmakova L."/>
            <person name="Jeudy S."/>
            <person name="Labadie K."/>
            <person name="Adrait A."/>
            <person name="Lescot M."/>
            <person name="Poirot O."/>
            <person name="Bertaux L."/>
            <person name="Bruley C."/>
            <person name="Coute Y."/>
            <person name="Rivkina E."/>
            <person name="Abergel C."/>
            <person name="Claverie J.M."/>
        </authorList>
    </citation>
    <scope>NUCLEOTIDE SEQUENCE [LARGE SCALE GENOMIC DNA]</scope>
    <source>
        <strain evidence="1">P1084-T</strain>
    </source>
</reference>
<keyword evidence="2" id="KW-1185">Reference proteome</keyword>
<sequence>MDEVFEFSVRLCKNSSLSISLPFCPDLRIDATFLRNEIGLEMNTSEGQIFVWPNDEEKRRWSLIVTSSFCYVFSGRKFDGEKLTISVQRVRRPNSKNYCDSIF</sequence>
<evidence type="ECO:0000313" key="2">
    <source>
        <dbReference type="Proteomes" id="UP000202176"/>
    </source>
</evidence>
<dbReference type="Proteomes" id="UP000202176">
    <property type="component" value="Segment"/>
</dbReference>
<evidence type="ECO:0000313" key="1">
    <source>
        <dbReference type="EMBL" id="AHH01777.1"/>
    </source>
</evidence>
<dbReference type="KEGG" id="vg:18266238"/>
<dbReference type="EMBL" id="KF740664">
    <property type="protein sequence ID" value="AHH01777.1"/>
    <property type="molecule type" value="Genomic_DNA"/>
</dbReference>
<proteinExistence type="predicted"/>
<protein>
    <submittedName>
        <fullName evidence="1">Uncharacterized protein</fullName>
    </submittedName>
</protein>